<dbReference type="Proteomes" id="UP000289411">
    <property type="component" value="Unassembled WGS sequence"/>
</dbReference>
<gene>
    <name evidence="3" type="ORF">D3272_14235</name>
</gene>
<comment type="caution">
    <text evidence="3">The sequence shown here is derived from an EMBL/GenBank/DDBJ whole genome shotgun (WGS) entry which is preliminary data.</text>
</comment>
<accession>A0A4Q2RDV2</accession>
<feature type="domain" description="Oxidoreductase molybdopterin-binding" evidence="2">
    <location>
        <begin position="70"/>
        <end position="147"/>
    </location>
</feature>
<protein>
    <submittedName>
        <fullName evidence="3">Oxidoreductase</fullName>
    </submittedName>
</protein>
<dbReference type="InterPro" id="IPR036374">
    <property type="entry name" value="OxRdtase_Mopterin-bd_sf"/>
</dbReference>
<evidence type="ECO:0000259" key="2">
    <source>
        <dbReference type="Pfam" id="PF00174"/>
    </source>
</evidence>
<dbReference type="InterPro" id="IPR000572">
    <property type="entry name" value="OxRdtase_Mopterin-bd_dom"/>
</dbReference>
<name>A0A4Q2RDV2_9HYPH</name>
<dbReference type="AlphaFoldDB" id="A0A4Q2RDV2"/>
<organism evidence="3 4">
    <name type="scientific">Lichenibacterium ramalinae</name>
    <dbReference type="NCBI Taxonomy" id="2316527"/>
    <lineage>
        <taxon>Bacteria</taxon>
        <taxon>Pseudomonadati</taxon>
        <taxon>Pseudomonadota</taxon>
        <taxon>Alphaproteobacteria</taxon>
        <taxon>Hyphomicrobiales</taxon>
        <taxon>Lichenihabitantaceae</taxon>
        <taxon>Lichenibacterium</taxon>
    </lineage>
</organism>
<feature type="chain" id="PRO_5020817354" evidence="1">
    <location>
        <begin position="25"/>
        <end position="173"/>
    </location>
</feature>
<reference evidence="3 4" key="2">
    <citation type="submission" date="2019-02" db="EMBL/GenBank/DDBJ databases">
        <title>'Lichenibacterium ramalinii' gen. nov. sp. nov., 'Lichenibacterium minor' gen. nov. sp. nov.</title>
        <authorList>
            <person name="Pankratov T."/>
        </authorList>
    </citation>
    <scope>NUCLEOTIDE SEQUENCE [LARGE SCALE GENOMIC DNA]</scope>
    <source>
        <strain evidence="3 4">RmlP001</strain>
    </source>
</reference>
<dbReference type="Gene3D" id="3.90.420.10">
    <property type="entry name" value="Oxidoreductase, molybdopterin-binding domain"/>
    <property type="match status" value="1"/>
</dbReference>
<evidence type="ECO:0000313" key="3">
    <source>
        <dbReference type="EMBL" id="RYB04169.1"/>
    </source>
</evidence>
<sequence>MFNSQMKRASLALLLLMALPAGQAARAGTLPAPTGKPILTISGQISETNSGDTAQFDRAMLEKLGMVTIVTSTPWYQGPMTFEGVPMDKLMADVGAKGQRVVAYALNDYTTEIPMEDFAKHHAILALKRNGEYMPVRDKGPLFVVYPYDSEPELKSQIFYSRSAWQVARLVVK</sequence>
<proteinExistence type="predicted"/>
<keyword evidence="1" id="KW-0732">Signal</keyword>
<reference evidence="3 4" key="1">
    <citation type="submission" date="2018-09" db="EMBL/GenBank/DDBJ databases">
        <authorList>
            <person name="Grouzdev D.S."/>
            <person name="Krutkina M.S."/>
        </authorList>
    </citation>
    <scope>NUCLEOTIDE SEQUENCE [LARGE SCALE GENOMIC DNA]</scope>
    <source>
        <strain evidence="3 4">RmlP001</strain>
    </source>
</reference>
<evidence type="ECO:0000256" key="1">
    <source>
        <dbReference type="SAM" id="SignalP"/>
    </source>
</evidence>
<dbReference type="SUPFAM" id="SSF56524">
    <property type="entry name" value="Oxidoreductase molybdopterin-binding domain"/>
    <property type="match status" value="1"/>
</dbReference>
<keyword evidence="4" id="KW-1185">Reference proteome</keyword>
<dbReference type="Pfam" id="PF00174">
    <property type="entry name" value="Oxidored_molyb"/>
    <property type="match status" value="1"/>
</dbReference>
<dbReference type="OrthoDB" id="9798763at2"/>
<evidence type="ECO:0000313" key="4">
    <source>
        <dbReference type="Proteomes" id="UP000289411"/>
    </source>
</evidence>
<feature type="signal peptide" evidence="1">
    <location>
        <begin position="1"/>
        <end position="24"/>
    </location>
</feature>
<dbReference type="EMBL" id="QYBC01000011">
    <property type="protein sequence ID" value="RYB04169.1"/>
    <property type="molecule type" value="Genomic_DNA"/>
</dbReference>